<dbReference type="AlphaFoldDB" id="A0A8T0EEK8"/>
<accession>A0A8T0EEK8</accession>
<gene>
    <name evidence="1" type="ORF">HNY73_017945</name>
</gene>
<proteinExistence type="predicted"/>
<comment type="caution">
    <text evidence="1">The sequence shown here is derived from an EMBL/GenBank/DDBJ whole genome shotgun (WGS) entry which is preliminary data.</text>
</comment>
<organism evidence="1 2">
    <name type="scientific">Argiope bruennichi</name>
    <name type="common">Wasp spider</name>
    <name type="synonym">Aranea bruennichi</name>
    <dbReference type="NCBI Taxonomy" id="94029"/>
    <lineage>
        <taxon>Eukaryota</taxon>
        <taxon>Metazoa</taxon>
        <taxon>Ecdysozoa</taxon>
        <taxon>Arthropoda</taxon>
        <taxon>Chelicerata</taxon>
        <taxon>Arachnida</taxon>
        <taxon>Araneae</taxon>
        <taxon>Araneomorphae</taxon>
        <taxon>Entelegynae</taxon>
        <taxon>Araneoidea</taxon>
        <taxon>Araneidae</taxon>
        <taxon>Argiope</taxon>
    </lineage>
</organism>
<evidence type="ECO:0000313" key="1">
    <source>
        <dbReference type="EMBL" id="KAF8770415.1"/>
    </source>
</evidence>
<name>A0A8T0EEK8_ARGBR</name>
<dbReference type="EMBL" id="JABXBU010002228">
    <property type="protein sequence ID" value="KAF8770415.1"/>
    <property type="molecule type" value="Genomic_DNA"/>
</dbReference>
<dbReference type="Proteomes" id="UP000807504">
    <property type="component" value="Unassembled WGS sequence"/>
</dbReference>
<keyword evidence="2" id="KW-1185">Reference proteome</keyword>
<reference evidence="1" key="2">
    <citation type="submission" date="2020-06" db="EMBL/GenBank/DDBJ databases">
        <authorList>
            <person name="Sheffer M."/>
        </authorList>
    </citation>
    <scope>NUCLEOTIDE SEQUENCE</scope>
</reference>
<protein>
    <submittedName>
        <fullName evidence="1">Uncharacterized protein</fullName>
    </submittedName>
</protein>
<evidence type="ECO:0000313" key="2">
    <source>
        <dbReference type="Proteomes" id="UP000807504"/>
    </source>
</evidence>
<sequence>MPEFLDVVKYRLVALCSTKDIIECSFIVQNSLSYLNLELSAACIAHEFGHTTLSYHSGIQYEDGFVSTEEKCRKKFDPNRYLMYTLHLDLPKERNVSLRHGPDPDKLVSGLEQFSVGKLSIYEDYYPYILAMLTEYIFEHTDNKLRATKWLLKFDDMKEFDFGRLSAEFTNYFIDFLYPKFVDSELMKQFILKCNLANWIEGYEKPEILEKLLYHAHRYGRRRIEKDDTHDHALPNLCIFLQSFANVGPLLKYRHAPAFCSYIYSLYINVIISHG</sequence>
<reference evidence="1" key="1">
    <citation type="journal article" date="2020" name="bioRxiv">
        <title>Chromosome-level reference genome of the European wasp spider Argiope bruennichi: a resource for studies on range expansion and evolutionary adaptation.</title>
        <authorList>
            <person name="Sheffer M.M."/>
            <person name="Hoppe A."/>
            <person name="Krehenwinkel H."/>
            <person name="Uhl G."/>
            <person name="Kuss A.W."/>
            <person name="Jensen L."/>
            <person name="Jensen C."/>
            <person name="Gillespie R.G."/>
            <person name="Hoff K.J."/>
            <person name="Prost S."/>
        </authorList>
    </citation>
    <scope>NUCLEOTIDE SEQUENCE</scope>
</reference>